<proteinExistence type="predicted"/>
<sequence length="125" mass="13623">SVSNSVKSILIFSLGPLTISSYRSGDERSNDSSRRCGIQELGTHHGRILEYRGHLLGLLEAGKKSEVLALESAGQTSAGARLEELDELLSVHVEELVEINSTVRELAESSLFLKLSKIRLVLAHV</sequence>
<comment type="caution">
    <text evidence="1">The sequence shown here is derived from an EMBL/GenBank/DDBJ whole genome shotgun (WGS) entry which is preliminary data.</text>
</comment>
<evidence type="ECO:0000313" key="2">
    <source>
        <dbReference type="Proteomes" id="UP001432322"/>
    </source>
</evidence>
<keyword evidence="2" id="KW-1185">Reference proteome</keyword>
<accession>A0AAV5W3Y3</accession>
<protein>
    <submittedName>
        <fullName evidence="1">Uncharacterized protein</fullName>
    </submittedName>
</protein>
<feature type="non-terminal residue" evidence="1">
    <location>
        <position position="1"/>
    </location>
</feature>
<dbReference type="AlphaFoldDB" id="A0AAV5W3Y3"/>
<dbReference type="EMBL" id="BTSY01000004">
    <property type="protein sequence ID" value="GMT25454.1"/>
    <property type="molecule type" value="Genomic_DNA"/>
</dbReference>
<name>A0AAV5W3Y3_9BILA</name>
<gene>
    <name evidence="1" type="ORF">PFISCL1PPCAC_16751</name>
</gene>
<dbReference type="Proteomes" id="UP001432322">
    <property type="component" value="Unassembled WGS sequence"/>
</dbReference>
<evidence type="ECO:0000313" key="1">
    <source>
        <dbReference type="EMBL" id="GMT25454.1"/>
    </source>
</evidence>
<organism evidence="1 2">
    <name type="scientific">Pristionchus fissidentatus</name>
    <dbReference type="NCBI Taxonomy" id="1538716"/>
    <lineage>
        <taxon>Eukaryota</taxon>
        <taxon>Metazoa</taxon>
        <taxon>Ecdysozoa</taxon>
        <taxon>Nematoda</taxon>
        <taxon>Chromadorea</taxon>
        <taxon>Rhabditida</taxon>
        <taxon>Rhabditina</taxon>
        <taxon>Diplogasteromorpha</taxon>
        <taxon>Diplogasteroidea</taxon>
        <taxon>Neodiplogasteridae</taxon>
        <taxon>Pristionchus</taxon>
    </lineage>
</organism>
<reference evidence="1" key="1">
    <citation type="submission" date="2023-10" db="EMBL/GenBank/DDBJ databases">
        <title>Genome assembly of Pristionchus species.</title>
        <authorList>
            <person name="Yoshida K."/>
            <person name="Sommer R.J."/>
        </authorList>
    </citation>
    <scope>NUCLEOTIDE SEQUENCE</scope>
    <source>
        <strain evidence="1">RS5133</strain>
    </source>
</reference>